<dbReference type="KEGG" id="dpp:DICPUDRAFT_149716"/>
<feature type="active site" description="Proton donor/acceptor" evidence="1">
    <location>
        <position position="163"/>
    </location>
</feature>
<dbReference type="eggNOG" id="KOG2903">
    <property type="taxonomic scope" value="Eukaryota"/>
</dbReference>
<dbReference type="Gene3D" id="3.40.30.10">
    <property type="entry name" value="Glutaredoxin"/>
    <property type="match status" value="1"/>
</dbReference>
<reference evidence="6" key="1">
    <citation type="journal article" date="2011" name="Genome Biol.">
        <title>Comparative genomics of the social amoebae Dictyostelium discoideum and Dictyostelium purpureum.</title>
        <authorList>
            <consortium name="US DOE Joint Genome Institute (JGI-PGF)"/>
            <person name="Sucgang R."/>
            <person name="Kuo A."/>
            <person name="Tian X."/>
            <person name="Salerno W."/>
            <person name="Parikh A."/>
            <person name="Feasley C.L."/>
            <person name="Dalin E."/>
            <person name="Tu H."/>
            <person name="Huang E."/>
            <person name="Barry K."/>
            <person name="Lindquist E."/>
            <person name="Shapiro H."/>
            <person name="Bruce D."/>
            <person name="Schmutz J."/>
            <person name="Salamov A."/>
            <person name="Fey P."/>
            <person name="Gaudet P."/>
            <person name="Anjard C."/>
            <person name="Babu M.M."/>
            <person name="Basu S."/>
            <person name="Bushmanova Y."/>
            <person name="van der Wel H."/>
            <person name="Katoh-Kurasawa M."/>
            <person name="Dinh C."/>
            <person name="Coutinho P.M."/>
            <person name="Saito T."/>
            <person name="Elias M."/>
            <person name="Schaap P."/>
            <person name="Kay R.R."/>
            <person name="Henrissat B."/>
            <person name="Eichinger L."/>
            <person name="Rivero F."/>
            <person name="Putnam N.H."/>
            <person name="West C.M."/>
            <person name="Loomis W.F."/>
            <person name="Chisholm R.L."/>
            <person name="Shaulsky G."/>
            <person name="Strassmann J.E."/>
            <person name="Queller D.C."/>
            <person name="Kuspa A."/>
            <person name="Grigoriev I.V."/>
        </authorList>
    </citation>
    <scope>NUCLEOTIDE SEQUENCE [LARGE SCALE GENOMIC DNA]</scope>
    <source>
        <strain evidence="6">QSDP1</strain>
    </source>
</reference>
<evidence type="ECO:0000256" key="1">
    <source>
        <dbReference type="PIRSR" id="PIRSR015753-1"/>
    </source>
</evidence>
<dbReference type="GO" id="GO:0005737">
    <property type="term" value="C:cytoplasm"/>
    <property type="evidence" value="ECO:0000318"/>
    <property type="project" value="GO_Central"/>
</dbReference>
<dbReference type="Proteomes" id="UP000001064">
    <property type="component" value="Unassembled WGS sequence"/>
</dbReference>
<dbReference type="PROSITE" id="PS50405">
    <property type="entry name" value="GST_CTER"/>
    <property type="match status" value="1"/>
</dbReference>
<dbReference type="CDD" id="cd03190">
    <property type="entry name" value="GST_C_Omega_like"/>
    <property type="match status" value="1"/>
</dbReference>
<evidence type="ECO:0000256" key="3">
    <source>
        <dbReference type="PIRSR" id="PIRSR015753-3"/>
    </source>
</evidence>
<dbReference type="SUPFAM" id="SSF52833">
    <property type="entry name" value="Thioredoxin-like"/>
    <property type="match status" value="1"/>
</dbReference>
<dbReference type="InterPro" id="IPR004045">
    <property type="entry name" value="Glutathione_S-Trfase_N"/>
</dbReference>
<proteinExistence type="predicted"/>
<dbReference type="InterPro" id="IPR010987">
    <property type="entry name" value="Glutathione-S-Trfase_C-like"/>
</dbReference>
<dbReference type="EMBL" id="GL870994">
    <property type="protein sequence ID" value="EGC37626.1"/>
    <property type="molecule type" value="Genomic_DNA"/>
</dbReference>
<dbReference type="OMA" id="YEASAHR"/>
<dbReference type="PANTHER" id="PTHR32419">
    <property type="entry name" value="GLUTATHIONYL-HYDROQUINONE REDUCTASE"/>
    <property type="match status" value="1"/>
</dbReference>
<dbReference type="SUPFAM" id="SSF47616">
    <property type="entry name" value="GST C-terminal domain-like"/>
    <property type="match status" value="1"/>
</dbReference>
<feature type="active site" description="Nucleophile" evidence="1">
    <location>
        <position position="31"/>
    </location>
</feature>
<dbReference type="OrthoDB" id="2309723at2759"/>
<accession>F0ZEH3</accession>
<dbReference type="Pfam" id="PF13410">
    <property type="entry name" value="GST_C_2"/>
    <property type="match status" value="1"/>
</dbReference>
<dbReference type="AlphaFoldDB" id="F0ZEH3"/>
<evidence type="ECO:0000256" key="2">
    <source>
        <dbReference type="PIRSR" id="PIRSR015753-2"/>
    </source>
</evidence>
<keyword evidence="6" id="KW-1185">Reference proteome</keyword>
<dbReference type="PANTHER" id="PTHR32419:SF6">
    <property type="entry name" value="GLUTATHIONE S-TRANSFERASE OMEGA-LIKE 1-RELATED"/>
    <property type="match status" value="1"/>
</dbReference>
<dbReference type="InParanoid" id="F0ZEH3"/>
<dbReference type="GO" id="GO:0004364">
    <property type="term" value="F:glutathione transferase activity"/>
    <property type="evidence" value="ECO:0000318"/>
    <property type="project" value="GO_Central"/>
</dbReference>
<dbReference type="InterPro" id="IPR036282">
    <property type="entry name" value="Glutathione-S-Trfase_C_sf"/>
</dbReference>
<dbReference type="Pfam" id="PF13409">
    <property type="entry name" value="GST_N_2"/>
    <property type="match status" value="1"/>
</dbReference>
<dbReference type="Gene3D" id="1.20.1050.10">
    <property type="match status" value="1"/>
</dbReference>
<name>F0ZEH3_DICPU</name>
<dbReference type="InterPro" id="IPR016639">
    <property type="entry name" value="GST_Omega/GSH"/>
</dbReference>
<organism evidence="5 6">
    <name type="scientific">Dictyostelium purpureum</name>
    <name type="common">Slime mold</name>
    <dbReference type="NCBI Taxonomy" id="5786"/>
    <lineage>
        <taxon>Eukaryota</taxon>
        <taxon>Amoebozoa</taxon>
        <taxon>Evosea</taxon>
        <taxon>Eumycetozoa</taxon>
        <taxon>Dictyostelia</taxon>
        <taxon>Dictyosteliales</taxon>
        <taxon>Dictyosteliaceae</taxon>
        <taxon>Dictyostelium</taxon>
    </lineage>
</organism>
<dbReference type="InterPro" id="IPR036249">
    <property type="entry name" value="Thioredoxin-like_sf"/>
</dbReference>
<feature type="site" description="Lowers pKa of active site Cys" evidence="3">
    <location>
        <position position="261"/>
    </location>
</feature>
<dbReference type="GeneID" id="10499382"/>
<dbReference type="PIRSF" id="PIRSF015753">
    <property type="entry name" value="GST"/>
    <property type="match status" value="1"/>
</dbReference>
<dbReference type="RefSeq" id="XP_003285814.1">
    <property type="nucleotide sequence ID" value="XM_003285766.1"/>
</dbReference>
<feature type="binding site" evidence="2">
    <location>
        <begin position="97"/>
        <end position="100"/>
    </location>
    <ligand>
        <name>glutathione</name>
        <dbReference type="ChEBI" id="CHEBI:57925"/>
    </ligand>
</feature>
<feature type="binding site" evidence="2">
    <location>
        <begin position="115"/>
        <end position="116"/>
    </location>
    <ligand>
        <name>glutathione</name>
        <dbReference type="ChEBI" id="CHEBI:57925"/>
    </ligand>
</feature>
<dbReference type="VEuPathDB" id="AmoebaDB:DICPUDRAFT_149716"/>
<protein>
    <recommendedName>
        <fullName evidence="4">GST C-terminal domain-containing protein</fullName>
    </recommendedName>
</protein>
<sequence length="287" mass="33836">MTYTSISHKITEDGPFKPEKDRYTLYLNYGCPFAQRAGIAMFLKGLDEYIQVVYSHFEMEDGLFVFNGKDDTDLEKENGFKKIKDIYVHSDPEYTGRYTIPVLWDRQTKKIVSNESADIVQIFSSSFNNISKNQSLNLRPDHLASQIDEFVDYYSKNLFFKVYQAVDPEKYEETFDTVFATIEKLNEFIKGKKFLFGDQITEADIKLYVVLIRFDLIFYPYFKLNWKMIKDYPVLLNYLRRLYQTRGFAETTNFYHTKGMYYTKVPGAIIPKGPCQDYLKEQVVDTL</sequence>
<evidence type="ECO:0000259" key="4">
    <source>
        <dbReference type="PROSITE" id="PS50405"/>
    </source>
</evidence>
<gene>
    <name evidence="5" type="ORF">DICPUDRAFT_149716</name>
</gene>
<feature type="domain" description="GST C-terminal" evidence="4">
    <location>
        <begin position="137"/>
        <end position="265"/>
    </location>
</feature>
<dbReference type="InterPro" id="IPR047047">
    <property type="entry name" value="GST_Omega-like_C"/>
</dbReference>
<evidence type="ECO:0000313" key="5">
    <source>
        <dbReference type="EMBL" id="EGC37626.1"/>
    </source>
</evidence>
<evidence type="ECO:0000313" key="6">
    <source>
        <dbReference type="Proteomes" id="UP000001064"/>
    </source>
</evidence>